<evidence type="ECO:0000313" key="7">
    <source>
        <dbReference type="EMBL" id="RPF47085.1"/>
    </source>
</evidence>
<feature type="domain" description="PurE" evidence="6">
    <location>
        <begin position="1"/>
        <end position="149"/>
    </location>
</feature>
<dbReference type="SUPFAM" id="SSF52255">
    <property type="entry name" value="N5-CAIR mutase (phosphoribosylaminoimidazole carboxylase, PurE)"/>
    <property type="match status" value="1"/>
</dbReference>
<evidence type="ECO:0000256" key="3">
    <source>
        <dbReference type="HAMAP-Rule" id="MF_01929"/>
    </source>
</evidence>
<dbReference type="RefSeq" id="WP_123929856.1">
    <property type="nucleotide sequence ID" value="NZ_RKRE01000002.1"/>
</dbReference>
<name>A0A3N5BMW1_9THEO</name>
<dbReference type="OrthoDB" id="9791908at2"/>
<dbReference type="PIRSF" id="PIRSF001338">
    <property type="entry name" value="AIR_carboxylase"/>
    <property type="match status" value="1"/>
</dbReference>
<dbReference type="InterPro" id="IPR000031">
    <property type="entry name" value="PurE_dom"/>
</dbReference>
<evidence type="ECO:0000256" key="1">
    <source>
        <dbReference type="ARBA" id="ARBA00022755"/>
    </source>
</evidence>
<dbReference type="InterPro" id="IPR024694">
    <property type="entry name" value="PurE_prokaryotes"/>
</dbReference>
<proteinExistence type="inferred from homology"/>
<evidence type="ECO:0000259" key="6">
    <source>
        <dbReference type="SMART" id="SM01001"/>
    </source>
</evidence>
<dbReference type="HAMAP" id="MF_01929">
    <property type="entry name" value="PurE_classI"/>
    <property type="match status" value="1"/>
</dbReference>
<evidence type="ECO:0000256" key="2">
    <source>
        <dbReference type="ARBA" id="ARBA00023235"/>
    </source>
</evidence>
<keyword evidence="8" id="KW-1185">Reference proteome</keyword>
<feature type="binding site" evidence="3 5">
    <location>
        <position position="8"/>
    </location>
    <ligand>
        <name>substrate</name>
    </ligand>
</feature>
<dbReference type="EMBL" id="RKRE01000002">
    <property type="protein sequence ID" value="RPF47085.1"/>
    <property type="molecule type" value="Genomic_DNA"/>
</dbReference>
<dbReference type="AlphaFoldDB" id="A0A3N5BMW1"/>
<dbReference type="SMART" id="SM01001">
    <property type="entry name" value="AIRC"/>
    <property type="match status" value="1"/>
</dbReference>
<evidence type="ECO:0000256" key="5">
    <source>
        <dbReference type="PIRSR" id="PIRSR001338-1"/>
    </source>
</evidence>
<protein>
    <recommendedName>
        <fullName evidence="3 4">N5-carboxyaminoimidazole ribonucleotide mutase</fullName>
        <shortName evidence="3 4">N5-CAIR mutase</shortName>
        <ecNumber evidence="3 4">5.4.99.18</ecNumber>
    </recommendedName>
    <alternativeName>
        <fullName evidence="3">5-(carboxyamino)imidazole ribonucleotide mutase</fullName>
    </alternativeName>
</protein>
<accession>A0A3N5BMW1</accession>
<dbReference type="PANTHER" id="PTHR23046:SF2">
    <property type="entry name" value="PHOSPHORIBOSYLAMINOIMIDAZOLE CARBOXYLASE"/>
    <property type="match status" value="1"/>
</dbReference>
<comment type="function">
    <text evidence="3 4">Catalyzes the conversion of N5-carboxyaminoimidazole ribonucleotide (N5-CAIR) to 4-carboxy-5-aminoimidazole ribonucleotide (CAIR).</text>
</comment>
<comment type="pathway">
    <text evidence="3 4">Purine metabolism; IMP biosynthesis via de novo pathway; 5-amino-1-(5-phospho-D-ribosyl)imidazole-4-carboxylate from 5-amino-1-(5-phospho-D-ribosyl)imidazole (N5-CAIR route): step 2/2.</text>
</comment>
<keyword evidence="1 3" id="KW-0658">Purine biosynthesis</keyword>
<dbReference type="GO" id="GO:0034023">
    <property type="term" value="F:5-(carboxyamino)imidazole ribonucleotide mutase activity"/>
    <property type="evidence" value="ECO:0007669"/>
    <property type="project" value="UniProtKB-UniRule"/>
</dbReference>
<dbReference type="Gene3D" id="3.40.50.1970">
    <property type="match status" value="1"/>
</dbReference>
<evidence type="ECO:0000256" key="4">
    <source>
        <dbReference type="PIRNR" id="PIRNR001338"/>
    </source>
</evidence>
<dbReference type="GO" id="GO:0006189">
    <property type="term" value="P:'de novo' IMP biosynthetic process"/>
    <property type="evidence" value="ECO:0007669"/>
    <property type="project" value="UniProtKB-UniRule"/>
</dbReference>
<sequence length="169" mass="17316">MVGIVIGSDSDLPVVKGALEALSLLQIPYEIEIASAHRLPERVREYAHTAAARGLRVIIAAAGGAAHLPGVIAAHTPLPVIGVPVGGGTLGGLDALLSIVQMPKGVPVATVAVNGAFNAGILAAQIIGASDPAVRERVAAYKEQLGREVAAKNERLQALGVDEYLRLKS</sequence>
<dbReference type="PANTHER" id="PTHR23046">
    <property type="entry name" value="PHOSPHORIBOSYLAMINOIMIDAZOLE CARBOXYLASE CATALYTIC SUBUNIT"/>
    <property type="match status" value="1"/>
</dbReference>
<feature type="binding site" evidence="3 5">
    <location>
        <position position="11"/>
    </location>
    <ligand>
        <name>substrate</name>
    </ligand>
</feature>
<dbReference type="Pfam" id="PF00731">
    <property type="entry name" value="AIRC"/>
    <property type="match status" value="1"/>
</dbReference>
<dbReference type="NCBIfam" id="TIGR01162">
    <property type="entry name" value="purE"/>
    <property type="match status" value="1"/>
</dbReference>
<dbReference type="InterPro" id="IPR033747">
    <property type="entry name" value="PurE_ClassI"/>
</dbReference>
<gene>
    <name evidence="3" type="primary">purE</name>
    <name evidence="7" type="ORF">EDD75_1357</name>
</gene>
<evidence type="ECO:0000313" key="8">
    <source>
        <dbReference type="Proteomes" id="UP000282654"/>
    </source>
</evidence>
<comment type="caution">
    <text evidence="7">The sequence shown here is derived from an EMBL/GenBank/DDBJ whole genome shotgun (WGS) entry which is preliminary data.</text>
</comment>
<comment type="similarity">
    <text evidence="3">Belongs to the AIR carboxylase family. Class I subfamily.</text>
</comment>
<feature type="binding site" evidence="3 5">
    <location>
        <position position="38"/>
    </location>
    <ligand>
        <name>substrate</name>
    </ligand>
</feature>
<reference evidence="7 8" key="1">
    <citation type="submission" date="2018-11" db="EMBL/GenBank/DDBJ databases">
        <title>Genomic Encyclopedia of Type Strains, Phase IV (KMG-IV): sequencing the most valuable type-strain genomes for metagenomic binning, comparative biology and taxonomic classification.</title>
        <authorList>
            <person name="Goeker M."/>
        </authorList>
    </citation>
    <scope>NUCLEOTIDE SEQUENCE [LARGE SCALE GENOMIC DNA]</scope>
    <source>
        <strain evidence="7 8">DSM 102936</strain>
    </source>
</reference>
<comment type="catalytic activity">
    <reaction evidence="3 4">
        <text>5-carboxyamino-1-(5-phospho-D-ribosyl)imidazole + H(+) = 5-amino-1-(5-phospho-D-ribosyl)imidazole-4-carboxylate</text>
        <dbReference type="Rhea" id="RHEA:13193"/>
        <dbReference type="ChEBI" id="CHEBI:15378"/>
        <dbReference type="ChEBI" id="CHEBI:58730"/>
        <dbReference type="ChEBI" id="CHEBI:77657"/>
        <dbReference type="EC" id="5.4.99.18"/>
    </reaction>
</comment>
<dbReference type="EC" id="5.4.99.18" evidence="3 4"/>
<organism evidence="7 8">
    <name type="scientific">Thermodesulfitimonas autotrophica</name>
    <dbReference type="NCBI Taxonomy" id="1894989"/>
    <lineage>
        <taxon>Bacteria</taxon>
        <taxon>Bacillati</taxon>
        <taxon>Bacillota</taxon>
        <taxon>Clostridia</taxon>
        <taxon>Thermoanaerobacterales</taxon>
        <taxon>Thermoanaerobacteraceae</taxon>
        <taxon>Thermodesulfitimonas</taxon>
    </lineage>
</organism>
<dbReference type="UniPathway" id="UPA00074">
    <property type="reaction ID" value="UER00943"/>
</dbReference>
<keyword evidence="2 3" id="KW-0413">Isomerase</keyword>
<dbReference type="Proteomes" id="UP000282654">
    <property type="component" value="Unassembled WGS sequence"/>
</dbReference>